<sequence length="309" mass="34673">MTSIKELRSLLLTTEQLLDRGMVSQGMSRAVEEGGLVRLRPGYYVDASARELSRKDRHLLCVLATDEALDSPVFSHSSAALIHGLPDWDLPLGRVDVCTAAEVSRTRTTHRVRFRSRELDQDEVLIVDGLKVTSPTRTVADLALTTRRDTAVSVADAALARNLTSVPELQQTLEDMSGKSGIKRARRSLQLVDSRSESVAETRSRLIFADYGIPEPELQVRIDDHDGNRVARVDFLWREYGVIGECDGFGKYFDGVDITETRRRLAAEKDRDAALIGLGYRVFHWRWDDLDNPQLLAERILRVLFPTAG</sequence>
<accession>A0ABV5JLX0</accession>
<dbReference type="Proteomes" id="UP001589700">
    <property type="component" value="Unassembled WGS sequence"/>
</dbReference>
<evidence type="ECO:0000313" key="1">
    <source>
        <dbReference type="EMBL" id="MFB9258711.1"/>
    </source>
</evidence>
<protein>
    <recommendedName>
        <fullName evidence="3">Transcriptional regulator, AbiEi antitoxin, Type IV TA system</fullName>
    </recommendedName>
</protein>
<proteinExistence type="predicted"/>
<dbReference type="EMBL" id="JBHMDY010000001">
    <property type="protein sequence ID" value="MFB9258711.1"/>
    <property type="molecule type" value="Genomic_DNA"/>
</dbReference>
<evidence type="ECO:0000313" key="2">
    <source>
        <dbReference type="Proteomes" id="UP001589700"/>
    </source>
</evidence>
<keyword evidence="2" id="KW-1185">Reference proteome</keyword>
<organism evidence="1 2">
    <name type="scientific">Dietzia aerolata</name>
    <dbReference type="NCBI Taxonomy" id="595984"/>
    <lineage>
        <taxon>Bacteria</taxon>
        <taxon>Bacillati</taxon>
        <taxon>Actinomycetota</taxon>
        <taxon>Actinomycetes</taxon>
        <taxon>Mycobacteriales</taxon>
        <taxon>Dietziaceae</taxon>
        <taxon>Dietzia</taxon>
    </lineage>
</organism>
<gene>
    <name evidence="1" type="ORF">ACFFVD_02745</name>
</gene>
<evidence type="ECO:0008006" key="3">
    <source>
        <dbReference type="Google" id="ProtNLM"/>
    </source>
</evidence>
<reference evidence="1 2" key="1">
    <citation type="submission" date="2024-09" db="EMBL/GenBank/DDBJ databases">
        <authorList>
            <person name="Sun Q."/>
            <person name="Mori K."/>
        </authorList>
    </citation>
    <scope>NUCLEOTIDE SEQUENCE [LARGE SCALE GENOMIC DNA]</scope>
    <source>
        <strain evidence="1 2">CCM 7659</strain>
    </source>
</reference>
<name>A0ABV5JLX0_9ACTN</name>
<dbReference type="RefSeq" id="WP_182631670.1">
    <property type="nucleotide sequence ID" value="NZ_JAALDM010000071.1"/>
</dbReference>
<comment type="caution">
    <text evidence="1">The sequence shown here is derived from an EMBL/GenBank/DDBJ whole genome shotgun (WGS) entry which is preliminary data.</text>
</comment>